<protein>
    <recommendedName>
        <fullName evidence="7">AP complex mu/sigma subunit domain-containing protein</fullName>
    </recommendedName>
</protein>
<comment type="caution">
    <text evidence="8">The sequence shown here is derived from an EMBL/GenBank/DDBJ whole genome shotgun (WGS) entry which is preliminary data.</text>
</comment>
<keyword evidence="4" id="KW-0653">Protein transport</keyword>
<name>A0A6A4LSL3_9ERIC</name>
<dbReference type="AlphaFoldDB" id="A0A6A4LSL3"/>
<organism evidence="8 9">
    <name type="scientific">Rhododendron williamsianum</name>
    <dbReference type="NCBI Taxonomy" id="262921"/>
    <lineage>
        <taxon>Eukaryota</taxon>
        <taxon>Viridiplantae</taxon>
        <taxon>Streptophyta</taxon>
        <taxon>Embryophyta</taxon>
        <taxon>Tracheophyta</taxon>
        <taxon>Spermatophyta</taxon>
        <taxon>Magnoliopsida</taxon>
        <taxon>eudicotyledons</taxon>
        <taxon>Gunneridae</taxon>
        <taxon>Pentapetalae</taxon>
        <taxon>asterids</taxon>
        <taxon>Ericales</taxon>
        <taxon>Ericaceae</taxon>
        <taxon>Ericoideae</taxon>
        <taxon>Rhodoreae</taxon>
        <taxon>Rhododendron</taxon>
    </lineage>
</organism>
<evidence type="ECO:0000256" key="6">
    <source>
        <dbReference type="SAM" id="Phobius"/>
    </source>
</evidence>
<evidence type="ECO:0000313" key="9">
    <source>
        <dbReference type="Proteomes" id="UP000428333"/>
    </source>
</evidence>
<keyword evidence="6" id="KW-0812">Transmembrane</keyword>
<feature type="non-terminal residue" evidence="8">
    <location>
        <position position="1"/>
    </location>
</feature>
<comment type="subcellular location">
    <subcellularLocation>
        <location evidence="1">Endomembrane system</location>
    </subcellularLocation>
</comment>
<keyword evidence="5 6" id="KW-0472">Membrane</keyword>
<keyword evidence="6" id="KW-1133">Transmembrane helix</keyword>
<accession>A0A6A4LSL3</accession>
<evidence type="ECO:0000256" key="3">
    <source>
        <dbReference type="ARBA" id="ARBA00022448"/>
    </source>
</evidence>
<evidence type="ECO:0000259" key="7">
    <source>
        <dbReference type="Pfam" id="PF01217"/>
    </source>
</evidence>
<dbReference type="GO" id="GO:0012505">
    <property type="term" value="C:endomembrane system"/>
    <property type="evidence" value="ECO:0007669"/>
    <property type="project" value="UniProtKB-SubCell"/>
</dbReference>
<feature type="transmembrane region" description="Helical" evidence="6">
    <location>
        <begin position="17"/>
        <end position="39"/>
    </location>
</feature>
<feature type="domain" description="AP complex mu/sigma subunit" evidence="7">
    <location>
        <begin position="52"/>
        <end position="80"/>
    </location>
</feature>
<sequence length="136" mass="15202">MEVRGGLGQWVWCHADVYWLLVATTMVGMEMGSWVVVLLNGNTAAELGAVEIHFVLLISRQGKVRLTKWYSPYSQKERTKKSWQAYYILDELLIAGELQESSKKSVARLIAAQDSLVEAAKEQSNSISNIIAQATK</sequence>
<dbReference type="InterPro" id="IPR022775">
    <property type="entry name" value="AP_mu_sigma_su"/>
</dbReference>
<dbReference type="OrthoDB" id="371463at2759"/>
<evidence type="ECO:0000256" key="1">
    <source>
        <dbReference type="ARBA" id="ARBA00004308"/>
    </source>
</evidence>
<gene>
    <name evidence="8" type="ORF">C3L33_10590</name>
</gene>
<dbReference type="SUPFAM" id="SSF64356">
    <property type="entry name" value="SNARE-like"/>
    <property type="match status" value="1"/>
</dbReference>
<proteinExistence type="inferred from homology"/>
<evidence type="ECO:0000256" key="2">
    <source>
        <dbReference type="ARBA" id="ARBA00006972"/>
    </source>
</evidence>
<dbReference type="EMBL" id="QEFC01001490">
    <property type="protein sequence ID" value="KAE9457507.1"/>
    <property type="molecule type" value="Genomic_DNA"/>
</dbReference>
<dbReference type="Proteomes" id="UP000428333">
    <property type="component" value="Linkage Group LG06"/>
</dbReference>
<dbReference type="GO" id="GO:0015031">
    <property type="term" value="P:protein transport"/>
    <property type="evidence" value="ECO:0007669"/>
    <property type="project" value="UniProtKB-KW"/>
</dbReference>
<reference evidence="8 9" key="1">
    <citation type="journal article" date="2019" name="Genome Biol. Evol.">
        <title>The Rhododendron genome and chromosomal organization provide insight into shared whole-genome duplications across the heath family (Ericaceae).</title>
        <authorList>
            <person name="Soza V.L."/>
            <person name="Lindsley D."/>
            <person name="Waalkes A."/>
            <person name="Ramage E."/>
            <person name="Patwardhan R.P."/>
            <person name="Burton J.N."/>
            <person name="Adey A."/>
            <person name="Kumar A."/>
            <person name="Qiu R."/>
            <person name="Shendure J."/>
            <person name="Hall B."/>
        </authorList>
    </citation>
    <scope>NUCLEOTIDE SEQUENCE [LARGE SCALE GENOMIC DNA]</scope>
    <source>
        <strain evidence="8">RSF 1966-606</strain>
    </source>
</reference>
<keyword evidence="3" id="KW-0813">Transport</keyword>
<dbReference type="Gene3D" id="3.30.450.60">
    <property type="match status" value="2"/>
</dbReference>
<comment type="similarity">
    <text evidence="2">Belongs to the adaptor complexes small subunit family.</text>
</comment>
<evidence type="ECO:0000313" key="8">
    <source>
        <dbReference type="EMBL" id="KAE9457507.1"/>
    </source>
</evidence>
<dbReference type="InterPro" id="IPR011012">
    <property type="entry name" value="Longin-like_dom_sf"/>
</dbReference>
<evidence type="ECO:0000256" key="5">
    <source>
        <dbReference type="ARBA" id="ARBA00023136"/>
    </source>
</evidence>
<keyword evidence="9" id="KW-1185">Reference proteome</keyword>
<dbReference type="PANTHER" id="PTHR11753">
    <property type="entry name" value="ADAPTOR COMPLEXES SMALL SUBUNIT FAMILY"/>
    <property type="match status" value="1"/>
</dbReference>
<dbReference type="Pfam" id="PF01217">
    <property type="entry name" value="Clat_adaptor_s"/>
    <property type="match status" value="1"/>
</dbReference>
<dbReference type="InterPro" id="IPR016635">
    <property type="entry name" value="AP_complex_ssu"/>
</dbReference>
<evidence type="ECO:0000256" key="4">
    <source>
        <dbReference type="ARBA" id="ARBA00022927"/>
    </source>
</evidence>